<gene>
    <name evidence="1" type="ORF">S01H1_82778</name>
</gene>
<organism evidence="1">
    <name type="scientific">marine sediment metagenome</name>
    <dbReference type="NCBI Taxonomy" id="412755"/>
    <lineage>
        <taxon>unclassified sequences</taxon>
        <taxon>metagenomes</taxon>
        <taxon>ecological metagenomes</taxon>
    </lineage>
</organism>
<feature type="non-terminal residue" evidence="1">
    <location>
        <position position="72"/>
    </location>
</feature>
<dbReference type="SUPFAM" id="SSF53448">
    <property type="entry name" value="Nucleotide-diphospho-sugar transferases"/>
    <property type="match status" value="1"/>
</dbReference>
<accession>X0Y821</accession>
<dbReference type="InterPro" id="IPR003329">
    <property type="entry name" value="Cytidylyl_trans"/>
</dbReference>
<proteinExistence type="predicted"/>
<reference evidence="1" key="1">
    <citation type="journal article" date="2014" name="Front. Microbiol.">
        <title>High frequency of phylogenetically diverse reductive dehalogenase-homologous genes in deep subseafloor sedimentary metagenomes.</title>
        <authorList>
            <person name="Kawai M."/>
            <person name="Futagami T."/>
            <person name="Toyoda A."/>
            <person name="Takaki Y."/>
            <person name="Nishi S."/>
            <person name="Hori S."/>
            <person name="Arai W."/>
            <person name="Tsubouchi T."/>
            <person name="Morono Y."/>
            <person name="Uchiyama I."/>
            <person name="Ito T."/>
            <person name="Fujiyama A."/>
            <person name="Inagaki F."/>
            <person name="Takami H."/>
        </authorList>
    </citation>
    <scope>NUCLEOTIDE SEQUENCE</scope>
    <source>
        <strain evidence="1">Expedition CK06-06</strain>
    </source>
</reference>
<dbReference type="PANTHER" id="PTHR21485">
    <property type="entry name" value="HAD SUPERFAMILY MEMBERS CMAS AND KDSC"/>
    <property type="match status" value="1"/>
</dbReference>
<comment type="caution">
    <text evidence="1">The sequence shown here is derived from an EMBL/GenBank/DDBJ whole genome shotgun (WGS) entry which is preliminary data.</text>
</comment>
<dbReference type="InterPro" id="IPR029044">
    <property type="entry name" value="Nucleotide-diphossugar_trans"/>
</dbReference>
<dbReference type="EMBL" id="BARS01056153">
    <property type="protein sequence ID" value="GAG51930.1"/>
    <property type="molecule type" value="Genomic_DNA"/>
</dbReference>
<sequence>MVVAILMGRKDSKGFPGKNLQPVLGKPLAYYPMKAAKDCHDVDRIYLSTDDDKLMELAKGNGIEIIKRPPEL</sequence>
<dbReference type="InterPro" id="IPR050793">
    <property type="entry name" value="CMP-NeuNAc_synthase"/>
</dbReference>
<protein>
    <recommendedName>
        <fullName evidence="2">Cytidylyltransferase</fullName>
    </recommendedName>
</protein>
<dbReference type="PANTHER" id="PTHR21485:SF3">
    <property type="entry name" value="N-ACYLNEURAMINATE CYTIDYLYLTRANSFERASE"/>
    <property type="match status" value="1"/>
</dbReference>
<dbReference type="Pfam" id="PF02348">
    <property type="entry name" value="CTP_transf_3"/>
    <property type="match status" value="1"/>
</dbReference>
<evidence type="ECO:0000313" key="1">
    <source>
        <dbReference type="EMBL" id="GAG51930.1"/>
    </source>
</evidence>
<evidence type="ECO:0008006" key="2">
    <source>
        <dbReference type="Google" id="ProtNLM"/>
    </source>
</evidence>
<dbReference type="Gene3D" id="3.90.550.10">
    <property type="entry name" value="Spore Coat Polysaccharide Biosynthesis Protein SpsA, Chain A"/>
    <property type="match status" value="1"/>
</dbReference>
<dbReference type="GO" id="GO:0008781">
    <property type="term" value="F:N-acylneuraminate cytidylyltransferase activity"/>
    <property type="evidence" value="ECO:0007669"/>
    <property type="project" value="TreeGrafter"/>
</dbReference>
<dbReference type="AlphaFoldDB" id="X0Y821"/>
<name>X0Y821_9ZZZZ</name>